<gene>
    <name evidence="4" type="ORF">Ctob_007470</name>
</gene>
<dbReference type="Proteomes" id="UP000037460">
    <property type="component" value="Unassembled WGS sequence"/>
</dbReference>
<keyword evidence="5" id="KW-1185">Reference proteome</keyword>
<dbReference type="SUPFAM" id="SSF52540">
    <property type="entry name" value="P-loop containing nucleoside triphosphate hydrolases"/>
    <property type="match status" value="1"/>
</dbReference>
<organism evidence="4 5">
    <name type="scientific">Chrysochromulina tobinii</name>
    <dbReference type="NCBI Taxonomy" id="1460289"/>
    <lineage>
        <taxon>Eukaryota</taxon>
        <taxon>Haptista</taxon>
        <taxon>Haptophyta</taxon>
        <taxon>Prymnesiophyceae</taxon>
        <taxon>Prymnesiales</taxon>
        <taxon>Chrysochromulinaceae</taxon>
        <taxon>Chrysochromulina</taxon>
    </lineage>
</organism>
<proteinExistence type="predicted"/>
<dbReference type="OrthoDB" id="6375174at2759"/>
<evidence type="ECO:0000313" key="4">
    <source>
        <dbReference type="EMBL" id="KOO32893.1"/>
    </source>
</evidence>
<feature type="domain" description="NadR/Ttd14 AAA" evidence="3">
    <location>
        <begin position="94"/>
        <end position="276"/>
    </location>
</feature>
<keyword evidence="1" id="KW-0175">Coiled coil</keyword>
<reference evidence="5" key="1">
    <citation type="journal article" date="2015" name="PLoS Genet.">
        <title>Genome Sequence and Transcriptome Analyses of Chrysochromulina tobin: Metabolic Tools for Enhanced Algal Fitness in the Prominent Order Prymnesiales (Haptophyceae).</title>
        <authorList>
            <person name="Hovde B.T."/>
            <person name="Deodato C.R."/>
            <person name="Hunsperger H.M."/>
            <person name="Ryken S.A."/>
            <person name="Yost W."/>
            <person name="Jha R.K."/>
            <person name="Patterson J."/>
            <person name="Monnat R.J. Jr."/>
            <person name="Barlow S.B."/>
            <person name="Starkenburg S.R."/>
            <person name="Cattolico R.A."/>
        </authorList>
    </citation>
    <scope>NUCLEOTIDE SEQUENCE</scope>
    <source>
        <strain evidence="5">CCMP291</strain>
    </source>
</reference>
<comment type="caution">
    <text evidence="4">The sequence shown here is derived from an EMBL/GenBank/DDBJ whole genome shotgun (WGS) entry which is preliminary data.</text>
</comment>
<dbReference type="InterPro" id="IPR053227">
    <property type="entry name" value="TRPL-trafficking_regulator"/>
</dbReference>
<dbReference type="PANTHER" id="PTHR34932">
    <property type="entry name" value="TRPL TRANSLOCATION DEFECT PROTEIN 14"/>
    <property type="match status" value="1"/>
</dbReference>
<evidence type="ECO:0000256" key="1">
    <source>
        <dbReference type="SAM" id="Coils"/>
    </source>
</evidence>
<evidence type="ECO:0000313" key="5">
    <source>
        <dbReference type="Proteomes" id="UP000037460"/>
    </source>
</evidence>
<dbReference type="CDD" id="cd02019">
    <property type="entry name" value="NK"/>
    <property type="match status" value="1"/>
</dbReference>
<dbReference type="Pfam" id="PF13521">
    <property type="entry name" value="AAA_28"/>
    <property type="match status" value="1"/>
</dbReference>
<dbReference type="PANTHER" id="PTHR34932:SF1">
    <property type="entry name" value="TRPL TRANSLOCATION DEFECT PROTEIN 14"/>
    <property type="match status" value="1"/>
</dbReference>
<name>A0A0M0K3D2_9EUKA</name>
<feature type="coiled-coil region" evidence="1">
    <location>
        <begin position="45"/>
        <end position="79"/>
    </location>
</feature>
<protein>
    <submittedName>
        <fullName evidence="4">Aaa domain protein</fullName>
    </submittedName>
</protein>
<dbReference type="GO" id="GO:0035091">
    <property type="term" value="F:phosphatidylinositol binding"/>
    <property type="evidence" value="ECO:0007669"/>
    <property type="project" value="TreeGrafter"/>
</dbReference>
<dbReference type="InterPro" id="IPR027417">
    <property type="entry name" value="P-loop_NTPase"/>
</dbReference>
<dbReference type="Gene3D" id="3.40.50.300">
    <property type="entry name" value="P-loop containing nucleotide triphosphate hydrolases"/>
    <property type="match status" value="1"/>
</dbReference>
<dbReference type="GO" id="GO:0005525">
    <property type="term" value="F:GTP binding"/>
    <property type="evidence" value="ECO:0007669"/>
    <property type="project" value="TreeGrafter"/>
</dbReference>
<feature type="region of interest" description="Disordered" evidence="2">
    <location>
        <begin position="485"/>
        <end position="519"/>
    </location>
</feature>
<dbReference type="InterPro" id="IPR038727">
    <property type="entry name" value="NadR/Ttd14_AAA_dom"/>
</dbReference>
<dbReference type="Gene3D" id="2.40.320.10">
    <property type="entry name" value="Hypothetical Protein Pfu-838710-001"/>
    <property type="match status" value="1"/>
</dbReference>
<dbReference type="GO" id="GO:0070300">
    <property type="term" value="F:phosphatidic acid binding"/>
    <property type="evidence" value="ECO:0007669"/>
    <property type="project" value="TreeGrafter"/>
</dbReference>
<evidence type="ECO:0000259" key="3">
    <source>
        <dbReference type="Pfam" id="PF13521"/>
    </source>
</evidence>
<sequence length="552" mass="61468">MPQAAIVAGSAVAAGAAVAAAAILIAEYLRRGEAPLPVDRQFADFKQFVERNEALRKELEESRRTILSHEHELVELRRRLQSTDAAIENAPLFKVVLTGGPCGGKTTAKAEIKARFESLGFLVLCGVEAATLLFGGGVPFPHDEASRMLLQRTILKLQMSLEDMLEEIGRASGRPTLILLDRGALDGKAYVSEYEWELLLDDVKLTTVLLRDQRYDAIIHLVTAAQGAESFYTLANNETRIETPDEAREQDRRTLDAWTGHEHLYIVDNSTSFDEKIRRAVARISRLVGAPAPLALTRKFLLARPPSVEELEMHLERFESFEVDTTYLRSTEKPAPAGKPGSMVSEKHRVRRRQQGTNTSFQHQMWVTEKQASGQEETHMIEKTLNAREYYILLKQRDPDRCTISKTLSCFIWGTSYWELNAFKGAKHVAILEVEAESRDCELCFPEFLPVVREVTDEQTFDSYLIARELEIEVSRMEIEVSRSASADLSGRGSTSPPPRPASGLGEMPPRPSSAIGSLRAAASATIAANRMANVFETLERSSGVIRRSPGE</sequence>
<accession>A0A0M0K3D2</accession>
<dbReference type="AlphaFoldDB" id="A0A0M0K3D2"/>
<dbReference type="EMBL" id="JWZX01001656">
    <property type="protein sequence ID" value="KOO32893.1"/>
    <property type="molecule type" value="Genomic_DNA"/>
</dbReference>
<evidence type="ECO:0000256" key="2">
    <source>
        <dbReference type="SAM" id="MobiDB-lite"/>
    </source>
</evidence>